<dbReference type="AlphaFoldDB" id="A0A9Q1G8F5"/>
<gene>
    <name evidence="1" type="ORF">SKAU_G00074910</name>
</gene>
<dbReference type="OrthoDB" id="6537975at2759"/>
<evidence type="ECO:0000313" key="1">
    <source>
        <dbReference type="EMBL" id="KAJ8376911.1"/>
    </source>
</evidence>
<dbReference type="GO" id="GO:0003676">
    <property type="term" value="F:nucleic acid binding"/>
    <property type="evidence" value="ECO:0007669"/>
    <property type="project" value="InterPro"/>
</dbReference>
<protein>
    <submittedName>
        <fullName evidence="1">Uncharacterized protein</fullName>
    </submittedName>
</protein>
<keyword evidence="2" id="KW-1185">Reference proteome</keyword>
<dbReference type="Gene3D" id="3.30.420.10">
    <property type="entry name" value="Ribonuclease H-like superfamily/Ribonuclease H"/>
    <property type="match status" value="1"/>
</dbReference>
<dbReference type="Proteomes" id="UP001152622">
    <property type="component" value="Chromosome 2"/>
</dbReference>
<dbReference type="EMBL" id="JAINUF010000002">
    <property type="protein sequence ID" value="KAJ8376911.1"/>
    <property type="molecule type" value="Genomic_DNA"/>
</dbReference>
<proteinExistence type="predicted"/>
<sequence>MAGFQSRAFAQQADDNARPHRARIITEYLQNLGVERMEWPAMSIMPFRLRRTAHSHVPAGPCYLLT</sequence>
<name>A0A9Q1G8F5_SYNKA</name>
<accession>A0A9Q1G8F5</accession>
<reference evidence="1" key="1">
    <citation type="journal article" date="2023" name="Science">
        <title>Genome structures resolve the early diversification of teleost fishes.</title>
        <authorList>
            <person name="Parey E."/>
            <person name="Louis A."/>
            <person name="Montfort J."/>
            <person name="Bouchez O."/>
            <person name="Roques C."/>
            <person name="Iampietro C."/>
            <person name="Lluch J."/>
            <person name="Castinel A."/>
            <person name="Donnadieu C."/>
            <person name="Desvignes T."/>
            <person name="Floi Bucao C."/>
            <person name="Jouanno E."/>
            <person name="Wen M."/>
            <person name="Mejri S."/>
            <person name="Dirks R."/>
            <person name="Jansen H."/>
            <person name="Henkel C."/>
            <person name="Chen W.J."/>
            <person name="Zahm M."/>
            <person name="Cabau C."/>
            <person name="Klopp C."/>
            <person name="Thompson A.W."/>
            <person name="Robinson-Rechavi M."/>
            <person name="Braasch I."/>
            <person name="Lecointre G."/>
            <person name="Bobe J."/>
            <person name="Postlethwait J.H."/>
            <person name="Berthelot C."/>
            <person name="Roest Crollius H."/>
            <person name="Guiguen Y."/>
        </authorList>
    </citation>
    <scope>NUCLEOTIDE SEQUENCE</scope>
    <source>
        <strain evidence="1">WJC10195</strain>
    </source>
</reference>
<evidence type="ECO:0000313" key="2">
    <source>
        <dbReference type="Proteomes" id="UP001152622"/>
    </source>
</evidence>
<organism evidence="1 2">
    <name type="scientific">Synaphobranchus kaupii</name>
    <name type="common">Kaup's arrowtooth eel</name>
    <dbReference type="NCBI Taxonomy" id="118154"/>
    <lineage>
        <taxon>Eukaryota</taxon>
        <taxon>Metazoa</taxon>
        <taxon>Chordata</taxon>
        <taxon>Craniata</taxon>
        <taxon>Vertebrata</taxon>
        <taxon>Euteleostomi</taxon>
        <taxon>Actinopterygii</taxon>
        <taxon>Neopterygii</taxon>
        <taxon>Teleostei</taxon>
        <taxon>Anguilliformes</taxon>
        <taxon>Synaphobranchidae</taxon>
        <taxon>Synaphobranchus</taxon>
    </lineage>
</organism>
<dbReference type="InterPro" id="IPR036397">
    <property type="entry name" value="RNaseH_sf"/>
</dbReference>
<comment type="caution">
    <text evidence="1">The sequence shown here is derived from an EMBL/GenBank/DDBJ whole genome shotgun (WGS) entry which is preliminary data.</text>
</comment>